<keyword evidence="2" id="KW-0472">Membrane</keyword>
<dbReference type="EMBL" id="BAAARY010000010">
    <property type="protein sequence ID" value="GAA2524909.1"/>
    <property type="molecule type" value="Genomic_DNA"/>
</dbReference>
<protein>
    <recommendedName>
        <fullName evidence="5">Sporulation protein YtfJ</fullName>
    </recommendedName>
</protein>
<evidence type="ECO:0000313" key="3">
    <source>
        <dbReference type="EMBL" id="GAA2524909.1"/>
    </source>
</evidence>
<comment type="caution">
    <text evidence="3">The sequence shown here is derived from an EMBL/GenBank/DDBJ whole genome shotgun (WGS) entry which is preliminary data.</text>
</comment>
<reference evidence="4" key="1">
    <citation type="journal article" date="2019" name="Int. J. Syst. Evol. Microbiol.">
        <title>The Global Catalogue of Microorganisms (GCM) 10K type strain sequencing project: providing services to taxonomists for standard genome sequencing and annotation.</title>
        <authorList>
            <consortium name="The Broad Institute Genomics Platform"/>
            <consortium name="The Broad Institute Genome Sequencing Center for Infectious Disease"/>
            <person name="Wu L."/>
            <person name="Ma J."/>
        </authorList>
    </citation>
    <scope>NUCLEOTIDE SEQUENCE [LARGE SCALE GENOMIC DNA]</scope>
    <source>
        <strain evidence="4">JCM 3367</strain>
    </source>
</reference>
<evidence type="ECO:0008006" key="5">
    <source>
        <dbReference type="Google" id="ProtNLM"/>
    </source>
</evidence>
<proteinExistence type="predicted"/>
<organism evidence="3 4">
    <name type="scientific">Pilimelia columellifera subsp. columellifera</name>
    <dbReference type="NCBI Taxonomy" id="706583"/>
    <lineage>
        <taxon>Bacteria</taxon>
        <taxon>Bacillati</taxon>
        <taxon>Actinomycetota</taxon>
        <taxon>Actinomycetes</taxon>
        <taxon>Micromonosporales</taxon>
        <taxon>Micromonosporaceae</taxon>
        <taxon>Pilimelia</taxon>
    </lineage>
</organism>
<dbReference type="RefSeq" id="WP_344172393.1">
    <property type="nucleotide sequence ID" value="NZ_BAAARY010000010.1"/>
</dbReference>
<feature type="region of interest" description="Disordered" evidence="1">
    <location>
        <begin position="43"/>
        <end position="70"/>
    </location>
</feature>
<evidence type="ECO:0000313" key="4">
    <source>
        <dbReference type="Proteomes" id="UP001499978"/>
    </source>
</evidence>
<evidence type="ECO:0000256" key="1">
    <source>
        <dbReference type="SAM" id="MobiDB-lite"/>
    </source>
</evidence>
<gene>
    <name evidence="3" type="ORF">GCM10010201_24470</name>
</gene>
<dbReference type="Proteomes" id="UP001499978">
    <property type="component" value="Unassembled WGS sequence"/>
</dbReference>
<keyword evidence="4" id="KW-1185">Reference proteome</keyword>
<dbReference type="InterPro" id="IPR014229">
    <property type="entry name" value="Spore_YtfJ"/>
</dbReference>
<name>A0ABP6AVZ5_9ACTN</name>
<accession>A0ABP6AVZ5</accession>
<keyword evidence="2" id="KW-0812">Transmembrane</keyword>
<sequence length="133" mass="13917">MTQTATNETRTLETIRELVDSAKADNVFGAPITRDEMTVLPVAKVSGGGGGGTGAVPTTPGREGTGTGAGLGLSAKPLGVYVIKEGRVAWRPAVDVNKVVMGVQAVAIVGLLVVRTLLKGRRAPFRYRRFGKR</sequence>
<feature type="transmembrane region" description="Helical" evidence="2">
    <location>
        <begin position="99"/>
        <end position="118"/>
    </location>
</feature>
<keyword evidence="2" id="KW-1133">Transmembrane helix</keyword>
<evidence type="ECO:0000256" key="2">
    <source>
        <dbReference type="SAM" id="Phobius"/>
    </source>
</evidence>
<dbReference type="Pfam" id="PF09579">
    <property type="entry name" value="Spore_YtfJ"/>
    <property type="match status" value="1"/>
</dbReference>